<dbReference type="EMBL" id="AOMF01000030">
    <property type="protein sequence ID" value="EMA56601.1"/>
    <property type="molecule type" value="Genomic_DNA"/>
</dbReference>
<dbReference type="Proteomes" id="UP000011680">
    <property type="component" value="Unassembled WGS sequence"/>
</dbReference>
<dbReference type="eggNOG" id="arCOG03939">
    <property type="taxonomic scope" value="Archaea"/>
</dbReference>
<dbReference type="Gene3D" id="1.10.1220.10">
    <property type="entry name" value="Met repressor-like"/>
    <property type="match status" value="1"/>
</dbReference>
<comment type="caution">
    <text evidence="1">The sequence shown here is derived from an EMBL/GenBank/DDBJ whole genome shotgun (WGS) entry which is preliminary data.</text>
</comment>
<proteinExistence type="predicted"/>
<keyword evidence="2" id="KW-1185">Reference proteome</keyword>
<dbReference type="AlphaFoldDB" id="M0NFJ1"/>
<dbReference type="InterPro" id="IPR013321">
    <property type="entry name" value="Arc_rbn_hlx_hlx"/>
</dbReference>
<dbReference type="OrthoDB" id="330467at2157"/>
<dbReference type="STRING" id="1227457.C451_01573"/>
<protein>
    <recommendedName>
        <fullName evidence="3">Ribbon-helix-helix protein CopG domain-containing protein</fullName>
    </recommendedName>
</protein>
<dbReference type="PATRIC" id="fig|1227457.3.peg.279"/>
<organism evidence="1 2">
    <name type="scientific">Halococcus thailandensis JCM 13552</name>
    <dbReference type="NCBI Taxonomy" id="1227457"/>
    <lineage>
        <taxon>Archaea</taxon>
        <taxon>Methanobacteriati</taxon>
        <taxon>Methanobacteriota</taxon>
        <taxon>Stenosarchaea group</taxon>
        <taxon>Halobacteria</taxon>
        <taxon>Halobacteriales</taxon>
        <taxon>Halococcaceae</taxon>
        <taxon>Halococcus</taxon>
    </lineage>
</organism>
<evidence type="ECO:0000313" key="2">
    <source>
        <dbReference type="Proteomes" id="UP000011680"/>
    </source>
</evidence>
<sequence>MSGETKRVNFNFPQHLVEQADVLGEVEQRDRTEIVVTALREYLHDATTDEQIVQEVAGAYYDGRIDFEQLRVLVGPEKAGNFRLLKQQLDEEFIHDVAESMDFE</sequence>
<dbReference type="GO" id="GO:0006355">
    <property type="term" value="P:regulation of DNA-templated transcription"/>
    <property type="evidence" value="ECO:0007669"/>
    <property type="project" value="InterPro"/>
</dbReference>
<name>M0NFJ1_9EURY</name>
<reference evidence="1 2" key="1">
    <citation type="journal article" date="2014" name="PLoS Genet.">
        <title>Phylogenetically driven sequencing of extremely halophilic archaea reveals strategies for static and dynamic osmo-response.</title>
        <authorList>
            <person name="Becker E.A."/>
            <person name="Seitzer P.M."/>
            <person name="Tritt A."/>
            <person name="Larsen D."/>
            <person name="Krusor M."/>
            <person name="Yao A.I."/>
            <person name="Wu D."/>
            <person name="Madern D."/>
            <person name="Eisen J.A."/>
            <person name="Darling A.E."/>
            <person name="Facciotti M.T."/>
        </authorList>
    </citation>
    <scope>NUCLEOTIDE SEQUENCE [LARGE SCALE GENOMIC DNA]</scope>
    <source>
        <strain evidence="1 2">JCM 13552</strain>
    </source>
</reference>
<dbReference type="RefSeq" id="WP_007736898.1">
    <property type="nucleotide sequence ID" value="NZ_AOMF01000030.1"/>
</dbReference>
<evidence type="ECO:0000313" key="1">
    <source>
        <dbReference type="EMBL" id="EMA56601.1"/>
    </source>
</evidence>
<evidence type="ECO:0008006" key="3">
    <source>
        <dbReference type="Google" id="ProtNLM"/>
    </source>
</evidence>
<accession>M0NFJ1</accession>
<gene>
    <name evidence="1" type="ORF">C451_01573</name>
</gene>